<dbReference type="InterPro" id="IPR033699">
    <property type="entry name" value="POLO_box_Plk4_1"/>
</dbReference>
<sequence length="1009" mass="113336">MIYYSSGKKMDGNYALGNSIEDYQVLNLIGKGGFASVYRARSIKNQMEVAIKMIDKKLMQAAGMVKRVRQEVSIHYRLKHPSILELYTFFEDENYVYLVLEICHQGELHRYLKGRGSLSEDEARSILRQIVEGMIYLHSHNILHRDLTLSNLLLTKNLRVKIADFGLATQLAWPDEKHMTMCGTPNYISPEIATHSSHGLEADVWSLGCMLYTFLVGKPPFDTEAVRSTLTRVVMSDYELPEHLSVEACSLIDSLLKKNPKERLKLNDVLSHPFVTKYIGCSDKLLTQNSMDSGMGTMTTVSSSRSTNSTRRGYSKPLIAFPITELESQQSSGCVNTSNTSSLRNNYSGNVIHRHNAAARETQSSTPPVRLRAGFDYPYHHETVRVSQHYGGPPRRERDASEERRRQERGGEKQVASQLARAVFTGELRNKLYGEEKTKLVYKSEEKGGPSHSCNPHDHWGQKTELNEAQHSQCGRSTCSHCHWDGFCSETTVQCSNQKHFHQNYNNNTSCHSASCHGSSCDQPLQSELNGQEVRRFEQVKYSTCSHHWQCGGIDNCCSHLETCGCRTSNHNHPVTSLCKNRSKVSKESCHTETCSHDATSTPSTPPKCGKHSEGQNNLSSPLNTKRLRSTRQRTKNAVVHILENGEVCVEFLRSKNQEEKVIDVCRISPDGMRVIIYKPNGARGCPLSNSPAVIPQSGADSIFSYESLPQKHYKKYIYAARFVKLVRAKTPKITFYSSQAKCMLMENSPVPDFEASFYNGGKITFSGASTKIIDSTGKAYSLKCEEELDSLPSSIQTLWKHFAECHQHCQDLETALSAIEARTAQQCFPIIIGRRPSAIPSSARRDKENHPLREKSENLSVLHPLSTQDFHEASFKQNPSRLEEKLIDDTQIESSMGRSGSHKTPSSGQSSCSQSEVIRSVFIPHMGWASQLLSGDVWLQCTDGTQLRIPASTTEIHFIDISGKKEIYNQDDILPNQLKEKLAQLPHVVDQLVKSGSQKATHSYRTVR</sequence>
<dbReference type="SUPFAM" id="SSF56112">
    <property type="entry name" value="Protein kinase-like (PK-like)"/>
    <property type="match status" value="1"/>
</dbReference>
<dbReference type="InterPro" id="IPR033698">
    <property type="entry name" value="POLO_box_Plk4_2"/>
</dbReference>
<dbReference type="Gene3D" id="1.10.510.10">
    <property type="entry name" value="Transferase(Phosphotransferase) domain 1"/>
    <property type="match status" value="1"/>
</dbReference>
<evidence type="ECO:0000256" key="16">
    <source>
        <dbReference type="ARBA" id="ARBA00048347"/>
    </source>
</evidence>
<dbReference type="PROSITE" id="PS00109">
    <property type="entry name" value="PROTEIN_KINASE_TYR"/>
    <property type="match status" value="1"/>
</dbReference>
<dbReference type="GeneID" id="106473875"/>
<evidence type="ECO:0000256" key="14">
    <source>
        <dbReference type="ARBA" id="ARBA00030924"/>
    </source>
</evidence>
<feature type="compositionally biased region" description="Basic and acidic residues" evidence="18">
    <location>
        <begin position="394"/>
        <end position="412"/>
    </location>
</feature>
<dbReference type="EC" id="2.7.11.21" evidence="2"/>
<evidence type="ECO:0000313" key="23">
    <source>
        <dbReference type="Proteomes" id="UP000694941"/>
    </source>
</evidence>
<feature type="domain" description="POLO box" evidence="20">
    <location>
        <begin position="918"/>
        <end position="995"/>
    </location>
</feature>
<evidence type="ECO:0000256" key="10">
    <source>
        <dbReference type="ARBA" id="ARBA00022843"/>
    </source>
</evidence>
<evidence type="ECO:0000256" key="6">
    <source>
        <dbReference type="ARBA" id="ARBA00022679"/>
    </source>
</evidence>
<dbReference type="InterPro" id="IPR000959">
    <property type="entry name" value="POLO_box_dom"/>
</dbReference>
<dbReference type="CDD" id="cd13114">
    <property type="entry name" value="POLO_box_Plk4_1"/>
    <property type="match status" value="1"/>
</dbReference>
<comment type="catalytic activity">
    <reaction evidence="16">
        <text>L-seryl-[protein] + ATP = O-phospho-L-seryl-[protein] + ADP + H(+)</text>
        <dbReference type="Rhea" id="RHEA:17989"/>
        <dbReference type="Rhea" id="RHEA-COMP:9863"/>
        <dbReference type="Rhea" id="RHEA-COMP:11604"/>
        <dbReference type="ChEBI" id="CHEBI:15378"/>
        <dbReference type="ChEBI" id="CHEBI:29999"/>
        <dbReference type="ChEBI" id="CHEBI:30616"/>
        <dbReference type="ChEBI" id="CHEBI:83421"/>
        <dbReference type="ChEBI" id="CHEBI:456216"/>
        <dbReference type="EC" id="2.7.11.21"/>
    </reaction>
</comment>
<keyword evidence="10" id="KW-0832">Ubl conjugation</keyword>
<dbReference type="PANTHER" id="PTHR24345">
    <property type="entry name" value="SERINE/THREONINE-PROTEIN KINASE PLK"/>
    <property type="match status" value="1"/>
</dbReference>
<keyword evidence="6" id="KW-0808">Transferase</keyword>
<keyword evidence="9 17" id="KW-0067">ATP-binding</keyword>
<dbReference type="InterPro" id="IPR047108">
    <property type="entry name" value="Plk4-like_POLO_box_2_sf"/>
</dbReference>
<gene>
    <name evidence="24" type="primary">LOC106473875</name>
</gene>
<dbReference type="PROSITE" id="PS51984">
    <property type="entry name" value="CPB1"/>
    <property type="match status" value="1"/>
</dbReference>
<dbReference type="PROSITE" id="PS50078">
    <property type="entry name" value="POLO_BOX"/>
    <property type="match status" value="1"/>
</dbReference>
<dbReference type="PANTHER" id="PTHR24345:SF91">
    <property type="entry name" value="SERINE_THREONINE-PROTEIN KINASE PLK4"/>
    <property type="match status" value="1"/>
</dbReference>
<dbReference type="InterPro" id="IPR000719">
    <property type="entry name" value="Prot_kinase_dom"/>
</dbReference>
<organism evidence="23 24">
    <name type="scientific">Limulus polyphemus</name>
    <name type="common">Atlantic horseshoe crab</name>
    <dbReference type="NCBI Taxonomy" id="6850"/>
    <lineage>
        <taxon>Eukaryota</taxon>
        <taxon>Metazoa</taxon>
        <taxon>Ecdysozoa</taxon>
        <taxon>Arthropoda</taxon>
        <taxon>Chelicerata</taxon>
        <taxon>Merostomata</taxon>
        <taxon>Xiphosura</taxon>
        <taxon>Limulidae</taxon>
        <taxon>Limulus</taxon>
    </lineage>
</organism>
<evidence type="ECO:0000256" key="11">
    <source>
        <dbReference type="ARBA" id="ARBA00023212"/>
    </source>
</evidence>
<evidence type="ECO:0000256" key="5">
    <source>
        <dbReference type="ARBA" id="ARBA00022527"/>
    </source>
</evidence>
<evidence type="ECO:0000256" key="12">
    <source>
        <dbReference type="ARBA" id="ARBA00030332"/>
    </source>
</evidence>
<dbReference type="CDD" id="cd13115">
    <property type="entry name" value="POLO_box_Plk4_2"/>
    <property type="match status" value="1"/>
</dbReference>
<keyword evidence="8" id="KW-0418">Kinase</keyword>
<dbReference type="InterPro" id="IPR046437">
    <property type="entry name" value="Ser_Thr-PK_POLO_box_1_sf"/>
</dbReference>
<evidence type="ECO:0000256" key="18">
    <source>
        <dbReference type="SAM" id="MobiDB-lite"/>
    </source>
</evidence>
<keyword evidence="23" id="KW-1185">Reference proteome</keyword>
<evidence type="ECO:0000313" key="24">
    <source>
        <dbReference type="RefSeq" id="XP_022257975.1"/>
    </source>
</evidence>
<dbReference type="SUPFAM" id="SSF82615">
    <property type="entry name" value="Polo-box domain"/>
    <property type="match status" value="1"/>
</dbReference>
<dbReference type="RefSeq" id="XP_022257975.1">
    <property type="nucleotide sequence ID" value="XM_022402267.1"/>
</dbReference>
<name>A0ABM1TQ19_LIMPO</name>
<evidence type="ECO:0000256" key="7">
    <source>
        <dbReference type="ARBA" id="ARBA00022741"/>
    </source>
</evidence>
<keyword evidence="7 17" id="KW-0547">Nucleotide-binding</keyword>
<dbReference type="Proteomes" id="UP000694941">
    <property type="component" value="Unplaced"/>
</dbReference>
<protein>
    <recommendedName>
        <fullName evidence="3">Serine/threonine-protein kinase PLK4</fullName>
        <ecNumber evidence="2">2.7.11.21</ecNumber>
    </recommendedName>
    <alternativeName>
        <fullName evidence="12">Polo-like kinase 4</fullName>
    </alternativeName>
    <alternativeName>
        <fullName evidence="13 14">Serine/threonine-protein kinase SAK</fullName>
    </alternativeName>
</protein>
<accession>A0ABM1TQ19</accession>
<evidence type="ECO:0000256" key="15">
    <source>
        <dbReference type="ARBA" id="ARBA00047802"/>
    </source>
</evidence>
<dbReference type="Pfam" id="PF00069">
    <property type="entry name" value="Pkinase"/>
    <property type="match status" value="1"/>
</dbReference>
<comment type="catalytic activity">
    <reaction evidence="15">
        <text>L-threonyl-[protein] + ATP = O-phospho-L-threonyl-[protein] + ADP + H(+)</text>
        <dbReference type="Rhea" id="RHEA:46608"/>
        <dbReference type="Rhea" id="RHEA-COMP:11060"/>
        <dbReference type="Rhea" id="RHEA-COMP:11605"/>
        <dbReference type="ChEBI" id="CHEBI:15378"/>
        <dbReference type="ChEBI" id="CHEBI:30013"/>
        <dbReference type="ChEBI" id="CHEBI:30616"/>
        <dbReference type="ChEBI" id="CHEBI:61977"/>
        <dbReference type="ChEBI" id="CHEBI:456216"/>
        <dbReference type="EC" id="2.7.11.21"/>
    </reaction>
</comment>
<feature type="domain" description="Cryptic POLO box 1 (CPB1)" evidence="21">
    <location>
        <begin position="615"/>
        <end position="730"/>
    </location>
</feature>
<dbReference type="PROSITE" id="PS00107">
    <property type="entry name" value="PROTEIN_KINASE_ATP"/>
    <property type="match status" value="1"/>
</dbReference>
<feature type="domain" description="Cryptic POLO box 2 (CPB2)" evidence="22">
    <location>
        <begin position="731"/>
        <end position="843"/>
    </location>
</feature>
<evidence type="ECO:0000256" key="1">
    <source>
        <dbReference type="ARBA" id="ARBA00004114"/>
    </source>
</evidence>
<evidence type="ECO:0000256" key="13">
    <source>
        <dbReference type="ARBA" id="ARBA00030429"/>
    </source>
</evidence>
<dbReference type="InterPro" id="IPR033696">
    <property type="entry name" value="POLO_box_Plk4_C"/>
</dbReference>
<keyword evidence="11" id="KW-0206">Cytoskeleton</keyword>
<dbReference type="Pfam" id="PF18190">
    <property type="entry name" value="Plk4_PB1"/>
    <property type="match status" value="1"/>
</dbReference>
<dbReference type="CDD" id="cd13116">
    <property type="entry name" value="POLO_box_Plk4_3"/>
    <property type="match status" value="1"/>
</dbReference>
<evidence type="ECO:0000256" key="4">
    <source>
        <dbReference type="ARBA" id="ARBA00022490"/>
    </source>
</evidence>
<evidence type="ECO:0000256" key="2">
    <source>
        <dbReference type="ARBA" id="ARBA00012424"/>
    </source>
</evidence>
<evidence type="ECO:0000259" key="22">
    <source>
        <dbReference type="PROSITE" id="PS51985"/>
    </source>
</evidence>
<dbReference type="InterPro" id="IPR011009">
    <property type="entry name" value="Kinase-like_dom_sf"/>
</dbReference>
<evidence type="ECO:0000256" key="9">
    <source>
        <dbReference type="ARBA" id="ARBA00022840"/>
    </source>
</evidence>
<evidence type="ECO:0000256" key="17">
    <source>
        <dbReference type="PROSITE-ProRule" id="PRU10141"/>
    </source>
</evidence>
<dbReference type="InterPro" id="IPR017441">
    <property type="entry name" value="Protein_kinase_ATP_BS"/>
</dbReference>
<evidence type="ECO:0000259" key="21">
    <source>
        <dbReference type="PROSITE" id="PS51984"/>
    </source>
</evidence>
<comment type="subcellular location">
    <subcellularLocation>
        <location evidence="1">Cytoplasm</location>
        <location evidence="1">Cytoskeleton</location>
        <location evidence="1">Microtubule organizing center</location>
        <location evidence="1">Centrosome</location>
        <location evidence="1">Centriole</location>
    </subcellularLocation>
</comment>
<proteinExistence type="predicted"/>
<evidence type="ECO:0000259" key="19">
    <source>
        <dbReference type="PROSITE" id="PS50011"/>
    </source>
</evidence>
<feature type="region of interest" description="Disordered" evidence="18">
    <location>
        <begin position="594"/>
        <end position="623"/>
    </location>
</feature>
<keyword evidence="4" id="KW-0963">Cytoplasm</keyword>
<dbReference type="Pfam" id="PF18409">
    <property type="entry name" value="Plk4_PB2"/>
    <property type="match status" value="1"/>
</dbReference>
<dbReference type="Gene3D" id="3.30.1120.120">
    <property type="match status" value="1"/>
</dbReference>
<evidence type="ECO:0000259" key="20">
    <source>
        <dbReference type="PROSITE" id="PS50078"/>
    </source>
</evidence>
<dbReference type="InterPro" id="IPR008266">
    <property type="entry name" value="Tyr_kinase_AS"/>
</dbReference>
<keyword evidence="5" id="KW-0723">Serine/threonine-protein kinase</keyword>
<feature type="region of interest" description="Disordered" evidence="18">
    <location>
        <begin position="839"/>
        <end position="859"/>
    </location>
</feature>
<dbReference type="Gene3D" id="2.40.50.930">
    <property type="match status" value="1"/>
</dbReference>
<feature type="compositionally biased region" description="Basic and acidic residues" evidence="18">
    <location>
        <begin position="844"/>
        <end position="858"/>
    </location>
</feature>
<feature type="binding site" evidence="17">
    <location>
        <position position="52"/>
    </location>
    <ligand>
        <name>ATP</name>
        <dbReference type="ChEBI" id="CHEBI:30616"/>
    </ligand>
</feature>
<dbReference type="PROSITE" id="PS51985">
    <property type="entry name" value="CPB2"/>
    <property type="match status" value="1"/>
</dbReference>
<reference evidence="24" key="1">
    <citation type="submission" date="2025-08" db="UniProtKB">
        <authorList>
            <consortium name="RefSeq"/>
        </authorList>
    </citation>
    <scope>IDENTIFICATION</scope>
    <source>
        <tissue evidence="24">Muscle</tissue>
    </source>
</reference>
<dbReference type="Gene3D" id="3.30.1120.130">
    <property type="match status" value="1"/>
</dbReference>
<evidence type="ECO:0000256" key="3">
    <source>
        <dbReference type="ARBA" id="ARBA00020245"/>
    </source>
</evidence>
<feature type="region of interest" description="Disordered" evidence="18">
    <location>
        <begin position="383"/>
        <end position="418"/>
    </location>
</feature>
<feature type="domain" description="Protein kinase" evidence="19">
    <location>
        <begin position="23"/>
        <end position="275"/>
    </location>
</feature>
<evidence type="ECO:0000256" key="8">
    <source>
        <dbReference type="ARBA" id="ARBA00022777"/>
    </source>
</evidence>
<dbReference type="PROSITE" id="PS50011">
    <property type="entry name" value="PROTEIN_KINASE_DOM"/>
    <property type="match status" value="1"/>
</dbReference>